<feature type="coiled-coil region" evidence="1">
    <location>
        <begin position="117"/>
        <end position="178"/>
    </location>
</feature>
<keyword evidence="3" id="KW-1133">Transmembrane helix</keyword>
<gene>
    <name evidence="4" type="ORF">WOLCODRAFT_137242</name>
</gene>
<evidence type="ECO:0000256" key="3">
    <source>
        <dbReference type="SAM" id="Phobius"/>
    </source>
</evidence>
<keyword evidence="3" id="KW-0812">Transmembrane</keyword>
<organism evidence="4 5">
    <name type="scientific">Wolfiporia cocos (strain MD-104)</name>
    <name type="common">Brown rot fungus</name>
    <dbReference type="NCBI Taxonomy" id="742152"/>
    <lineage>
        <taxon>Eukaryota</taxon>
        <taxon>Fungi</taxon>
        <taxon>Dikarya</taxon>
        <taxon>Basidiomycota</taxon>
        <taxon>Agaricomycotina</taxon>
        <taxon>Agaricomycetes</taxon>
        <taxon>Polyporales</taxon>
        <taxon>Phaeolaceae</taxon>
        <taxon>Wolfiporia</taxon>
    </lineage>
</organism>
<proteinExistence type="predicted"/>
<evidence type="ECO:0000256" key="2">
    <source>
        <dbReference type="SAM" id="MobiDB-lite"/>
    </source>
</evidence>
<keyword evidence="1" id="KW-0175">Coiled coil</keyword>
<protein>
    <submittedName>
        <fullName evidence="4">Uncharacterized protein</fullName>
    </submittedName>
</protein>
<evidence type="ECO:0000313" key="4">
    <source>
        <dbReference type="EMBL" id="PCH41191.1"/>
    </source>
</evidence>
<dbReference type="STRING" id="742152.A0A2H3JH32"/>
<feature type="transmembrane region" description="Helical" evidence="3">
    <location>
        <begin position="70"/>
        <end position="89"/>
    </location>
</feature>
<dbReference type="OrthoDB" id="3153758at2759"/>
<dbReference type="EMBL" id="KB468113">
    <property type="protein sequence ID" value="PCH41191.1"/>
    <property type="molecule type" value="Genomic_DNA"/>
</dbReference>
<dbReference type="OMA" id="DTCERND"/>
<evidence type="ECO:0000256" key="1">
    <source>
        <dbReference type="SAM" id="Coils"/>
    </source>
</evidence>
<accession>A0A2H3JH32</accession>
<dbReference type="AlphaFoldDB" id="A0A2H3JH32"/>
<sequence length="333" mass="37805">MVAAGDPPPPYSPAPNSSGGYRHQSSTRNASTRRRDNERQPLMPPGPNVSYATITQHTTVHIPQRDGVKWMAMTTILVLLCGFIAAFSVQTIRLNRLISTVPPSPEERARLRLAWNLERKEHALEQARWMRERREQQESLARLMRERSEEEAAHTRERVAWARERERMEEEQEEWRTEQFRKLGVSWGRLSWGRCIAYGTREYSAELQFDGKRLCEQTPINIHGRTIQAPDFCGAASRGQVKAHWHVNFTEPGCQPHWGGIYDKGCVGGQGSGLHRWESRLMGIASGEDWMTLCSTAPADIGGLHFDAPTACENRGFLFGMVGIFEAADYQCL</sequence>
<reference evidence="4 5" key="1">
    <citation type="journal article" date="2012" name="Science">
        <title>The Paleozoic origin of enzymatic lignin decomposition reconstructed from 31 fungal genomes.</title>
        <authorList>
            <person name="Floudas D."/>
            <person name="Binder M."/>
            <person name="Riley R."/>
            <person name="Barry K."/>
            <person name="Blanchette R.A."/>
            <person name="Henrissat B."/>
            <person name="Martinez A.T."/>
            <person name="Otillar R."/>
            <person name="Spatafora J.W."/>
            <person name="Yadav J.S."/>
            <person name="Aerts A."/>
            <person name="Benoit I."/>
            <person name="Boyd A."/>
            <person name="Carlson A."/>
            <person name="Copeland A."/>
            <person name="Coutinho P.M."/>
            <person name="de Vries R.P."/>
            <person name="Ferreira P."/>
            <person name="Findley K."/>
            <person name="Foster B."/>
            <person name="Gaskell J."/>
            <person name="Glotzer D."/>
            <person name="Gorecki P."/>
            <person name="Heitman J."/>
            <person name="Hesse C."/>
            <person name="Hori C."/>
            <person name="Igarashi K."/>
            <person name="Jurgens J.A."/>
            <person name="Kallen N."/>
            <person name="Kersten P."/>
            <person name="Kohler A."/>
            <person name="Kuees U."/>
            <person name="Kumar T.K.A."/>
            <person name="Kuo A."/>
            <person name="LaButti K."/>
            <person name="Larrondo L.F."/>
            <person name="Lindquist E."/>
            <person name="Ling A."/>
            <person name="Lombard V."/>
            <person name="Lucas S."/>
            <person name="Lundell T."/>
            <person name="Martin R."/>
            <person name="McLaughlin D.J."/>
            <person name="Morgenstern I."/>
            <person name="Morin E."/>
            <person name="Murat C."/>
            <person name="Nagy L.G."/>
            <person name="Nolan M."/>
            <person name="Ohm R.A."/>
            <person name="Patyshakuliyeva A."/>
            <person name="Rokas A."/>
            <person name="Ruiz-Duenas F.J."/>
            <person name="Sabat G."/>
            <person name="Salamov A."/>
            <person name="Samejima M."/>
            <person name="Schmutz J."/>
            <person name="Slot J.C."/>
            <person name="St John F."/>
            <person name="Stenlid J."/>
            <person name="Sun H."/>
            <person name="Sun S."/>
            <person name="Syed K."/>
            <person name="Tsang A."/>
            <person name="Wiebenga A."/>
            <person name="Young D."/>
            <person name="Pisabarro A."/>
            <person name="Eastwood D.C."/>
            <person name="Martin F."/>
            <person name="Cullen D."/>
            <person name="Grigoriev I.V."/>
            <person name="Hibbett D.S."/>
        </authorList>
    </citation>
    <scope>NUCLEOTIDE SEQUENCE [LARGE SCALE GENOMIC DNA]</scope>
    <source>
        <strain evidence="4 5">MD-104</strain>
    </source>
</reference>
<keyword evidence="5" id="KW-1185">Reference proteome</keyword>
<feature type="compositionally biased region" description="Pro residues" evidence="2">
    <location>
        <begin position="1"/>
        <end position="13"/>
    </location>
</feature>
<evidence type="ECO:0000313" key="5">
    <source>
        <dbReference type="Proteomes" id="UP000218811"/>
    </source>
</evidence>
<dbReference type="Proteomes" id="UP000218811">
    <property type="component" value="Unassembled WGS sequence"/>
</dbReference>
<feature type="region of interest" description="Disordered" evidence="2">
    <location>
        <begin position="1"/>
        <end position="49"/>
    </location>
</feature>
<keyword evidence="3" id="KW-0472">Membrane</keyword>
<name>A0A2H3JH32_WOLCO</name>